<feature type="non-terminal residue" evidence="1">
    <location>
        <position position="1"/>
    </location>
</feature>
<organism evidence="1 2">
    <name type="scientific">Gymnopus androsaceus JB14</name>
    <dbReference type="NCBI Taxonomy" id="1447944"/>
    <lineage>
        <taxon>Eukaryota</taxon>
        <taxon>Fungi</taxon>
        <taxon>Dikarya</taxon>
        <taxon>Basidiomycota</taxon>
        <taxon>Agaricomycotina</taxon>
        <taxon>Agaricomycetes</taxon>
        <taxon>Agaricomycetidae</taxon>
        <taxon>Agaricales</taxon>
        <taxon>Marasmiineae</taxon>
        <taxon>Omphalotaceae</taxon>
        <taxon>Gymnopus</taxon>
    </lineage>
</organism>
<name>A0A6A4GNB4_9AGAR</name>
<dbReference type="Proteomes" id="UP000799118">
    <property type="component" value="Unassembled WGS sequence"/>
</dbReference>
<accession>A0A6A4GNB4</accession>
<dbReference type="EMBL" id="ML769812">
    <property type="protein sequence ID" value="KAE9387259.1"/>
    <property type="molecule type" value="Genomic_DNA"/>
</dbReference>
<dbReference type="OrthoDB" id="3063338at2759"/>
<dbReference type="AlphaFoldDB" id="A0A6A4GNB4"/>
<evidence type="ECO:0000313" key="1">
    <source>
        <dbReference type="EMBL" id="KAE9387259.1"/>
    </source>
</evidence>
<gene>
    <name evidence="1" type="ORF">BT96DRAFT_837888</name>
</gene>
<keyword evidence="2" id="KW-1185">Reference proteome</keyword>
<reference evidence="1" key="1">
    <citation type="journal article" date="2019" name="Environ. Microbiol.">
        <title>Fungal ecological strategies reflected in gene transcription - a case study of two litter decomposers.</title>
        <authorList>
            <person name="Barbi F."/>
            <person name="Kohler A."/>
            <person name="Barry K."/>
            <person name="Baskaran P."/>
            <person name="Daum C."/>
            <person name="Fauchery L."/>
            <person name="Ihrmark K."/>
            <person name="Kuo A."/>
            <person name="LaButti K."/>
            <person name="Lipzen A."/>
            <person name="Morin E."/>
            <person name="Grigoriev I.V."/>
            <person name="Henrissat B."/>
            <person name="Lindahl B."/>
            <person name="Martin F."/>
        </authorList>
    </citation>
    <scope>NUCLEOTIDE SEQUENCE</scope>
    <source>
        <strain evidence="1">JB14</strain>
    </source>
</reference>
<evidence type="ECO:0000313" key="2">
    <source>
        <dbReference type="Proteomes" id="UP000799118"/>
    </source>
</evidence>
<sequence length="174" mass="19389">EGCSGVQIQWNSPLGPFNSMFPWPRIGTGPDCLPFWVRIINEEHEIRNAKSKKCQGEVSATVPCCECEGIPSMIVQLLDQATIFKSHMQYSLFSSAQLVMVINDQQKDPNTWKLKFLNANCASAMLTRTLEDYKRLAGAVAERNVPCLHARVSTAFSPFYPLPILMSSIVPPAE</sequence>
<proteinExistence type="predicted"/>
<protein>
    <submittedName>
        <fullName evidence="1">Uncharacterized protein</fullName>
    </submittedName>
</protein>